<evidence type="ECO:0000313" key="2">
    <source>
        <dbReference type="EMBL" id="RLJ67606.1"/>
    </source>
</evidence>
<dbReference type="OrthoDB" id="5377346at2"/>
<comment type="caution">
    <text evidence="2">The sequence shown here is derived from an EMBL/GenBank/DDBJ whole genome shotgun (WGS) entry which is preliminary data.</text>
</comment>
<dbReference type="Gene3D" id="3.40.50.2000">
    <property type="entry name" value="Glycogen Phosphorylase B"/>
    <property type="match status" value="1"/>
</dbReference>
<dbReference type="SUPFAM" id="SSF53756">
    <property type="entry name" value="UDP-Glycosyltransferase/glycogen phosphorylase"/>
    <property type="match status" value="1"/>
</dbReference>
<dbReference type="GO" id="GO:0016757">
    <property type="term" value="F:glycosyltransferase activity"/>
    <property type="evidence" value="ECO:0007669"/>
    <property type="project" value="InterPro"/>
</dbReference>
<organism evidence="2 3">
    <name type="scientific">Sulfurisoma sediminicola</name>
    <dbReference type="NCBI Taxonomy" id="1381557"/>
    <lineage>
        <taxon>Bacteria</taxon>
        <taxon>Pseudomonadati</taxon>
        <taxon>Pseudomonadota</taxon>
        <taxon>Betaproteobacteria</taxon>
        <taxon>Nitrosomonadales</taxon>
        <taxon>Sterolibacteriaceae</taxon>
        <taxon>Sulfurisoma</taxon>
    </lineage>
</organism>
<dbReference type="EMBL" id="RCCI01000004">
    <property type="protein sequence ID" value="RLJ67606.1"/>
    <property type="molecule type" value="Genomic_DNA"/>
</dbReference>
<accession>A0A497XK14</accession>
<dbReference type="AlphaFoldDB" id="A0A497XK14"/>
<proteinExistence type="predicted"/>
<keyword evidence="3" id="KW-1185">Reference proteome</keyword>
<evidence type="ECO:0000313" key="3">
    <source>
        <dbReference type="Proteomes" id="UP000268908"/>
    </source>
</evidence>
<dbReference type="Pfam" id="PF00534">
    <property type="entry name" value="Glycos_transf_1"/>
    <property type="match status" value="1"/>
</dbReference>
<feature type="domain" description="Glycosyl transferase family 1" evidence="1">
    <location>
        <begin position="218"/>
        <end position="308"/>
    </location>
</feature>
<dbReference type="Proteomes" id="UP000268908">
    <property type="component" value="Unassembled WGS sequence"/>
</dbReference>
<gene>
    <name evidence="2" type="ORF">DFR35_0153</name>
</gene>
<dbReference type="InterPro" id="IPR001296">
    <property type="entry name" value="Glyco_trans_1"/>
</dbReference>
<reference evidence="2 3" key="1">
    <citation type="submission" date="2018-10" db="EMBL/GenBank/DDBJ databases">
        <title>Genomic Encyclopedia of Type Strains, Phase IV (KMG-IV): sequencing the most valuable type-strain genomes for metagenomic binning, comparative biology and taxonomic classification.</title>
        <authorList>
            <person name="Goeker M."/>
        </authorList>
    </citation>
    <scope>NUCLEOTIDE SEQUENCE [LARGE SCALE GENOMIC DNA]</scope>
    <source>
        <strain evidence="2 3">DSM 26916</strain>
    </source>
</reference>
<dbReference type="RefSeq" id="WP_121239584.1">
    <property type="nucleotide sequence ID" value="NZ_BHVV01000001.1"/>
</dbReference>
<name>A0A497XK14_9PROT</name>
<sequence length="342" mass="38172">MLVSEHGLLFNVSSDTERAHAHPELDGVMHVFDAYWHGIRSATACLPGHKIAISHKKLPSGDALHHLFAYIDHHRIRHICFQAMSENGLKLAELTKREFGDAVDLYVVTHVSSAQFENHFEMHMLKAMVDGQEAGLFRRLGAVKPRFHGVVPEFWPKTIINMAPRIDGPLPVLREVDAVLLPVENNWRKNLYTNALAGLHCDAVKTIYVVNWPSALENLQELKKIKWIGFMRPGQIMARAASCGAILHSSLIECQPMTMLEGLAVGTPCLSGRLGVHPEIDAHPLSRLCEVEYVDDVGALQTALGDVLSLWRHDASALREMIADHVALRKRLCVASYLEFLS</sequence>
<protein>
    <recommendedName>
        <fullName evidence="1">Glycosyl transferase family 1 domain-containing protein</fullName>
    </recommendedName>
</protein>
<evidence type="ECO:0000259" key="1">
    <source>
        <dbReference type="Pfam" id="PF00534"/>
    </source>
</evidence>